<proteinExistence type="predicted"/>
<comment type="caution">
    <text evidence="1">The sequence shown here is derived from an EMBL/GenBank/DDBJ whole genome shotgun (WGS) entry which is preliminary data.</text>
</comment>
<accession>A0A2S9MXJ7</accession>
<dbReference type="EMBL" id="PVGH01000030">
    <property type="protein sequence ID" value="PRF64235.1"/>
    <property type="molecule type" value="Genomic_DNA"/>
</dbReference>
<dbReference type="Proteomes" id="UP000238982">
    <property type="component" value="Unassembled WGS sequence"/>
</dbReference>
<organism evidence="1 2">
    <name type="scientific">Burkholderia multivorans</name>
    <dbReference type="NCBI Taxonomy" id="87883"/>
    <lineage>
        <taxon>Bacteria</taxon>
        <taxon>Pseudomonadati</taxon>
        <taxon>Pseudomonadota</taxon>
        <taxon>Betaproteobacteria</taxon>
        <taxon>Burkholderiales</taxon>
        <taxon>Burkholderiaceae</taxon>
        <taxon>Burkholderia</taxon>
        <taxon>Burkholderia cepacia complex</taxon>
    </lineage>
</organism>
<reference evidence="1 2" key="1">
    <citation type="submission" date="2018-03" db="EMBL/GenBank/DDBJ databases">
        <authorList>
            <person name="Keele B.F."/>
        </authorList>
    </citation>
    <scope>NUCLEOTIDE SEQUENCE [LARGE SCALE GENOMIC DNA]</scope>
    <source>
        <strain evidence="1 2">AU19729</strain>
    </source>
</reference>
<dbReference type="AlphaFoldDB" id="A0A2S9MXJ7"/>
<sequence>MVQIAPPDIKTKFLRRDQTVTLKSVHFRVDWKEFEMLEEEARKRKLTPNAYAKLLHRDALANYDRRHEVLLDQLEALRGQYAELHTLLVKTAALSAGAVAAASIPPGMATSIPAPMREQVKGHITASVREGERISRAFDEGVFRVGGPDAAAD</sequence>
<gene>
    <name evidence="1" type="ORF">C6Q15_06225</name>
</gene>
<evidence type="ECO:0000313" key="2">
    <source>
        <dbReference type="Proteomes" id="UP000238982"/>
    </source>
</evidence>
<evidence type="ECO:0000313" key="1">
    <source>
        <dbReference type="EMBL" id="PRF64235.1"/>
    </source>
</evidence>
<protein>
    <submittedName>
        <fullName evidence="1">Uncharacterized protein</fullName>
    </submittedName>
</protein>
<name>A0A2S9MXJ7_9BURK</name>